<name>A0A8S3QKG9_MYTED</name>
<evidence type="ECO:0000313" key="3">
    <source>
        <dbReference type="Proteomes" id="UP000683360"/>
    </source>
</evidence>
<reference evidence="2" key="1">
    <citation type="submission" date="2021-03" db="EMBL/GenBank/DDBJ databases">
        <authorList>
            <person name="Bekaert M."/>
        </authorList>
    </citation>
    <scope>NUCLEOTIDE SEQUENCE</scope>
</reference>
<sequence>MAKGEAHDPESWASQFLKIYHLVQLKSTTKAKDAATIPMRQHSNSYDSKRAVQLPSEEAGHVVKRKRKSTETEYEYRKRRVAEIPSAKEIDDTNADDTAAITAMSIKSSLKYTMSLGKKELKEKLEENKDFVEMLGQYGDIRTKTTEDLKLSLMTIAVYHHLNIINEDISIQI</sequence>
<organism evidence="2 3">
    <name type="scientific">Mytilus edulis</name>
    <name type="common">Blue mussel</name>
    <dbReference type="NCBI Taxonomy" id="6550"/>
    <lineage>
        <taxon>Eukaryota</taxon>
        <taxon>Metazoa</taxon>
        <taxon>Spiralia</taxon>
        <taxon>Lophotrochozoa</taxon>
        <taxon>Mollusca</taxon>
        <taxon>Bivalvia</taxon>
        <taxon>Autobranchia</taxon>
        <taxon>Pteriomorphia</taxon>
        <taxon>Mytilida</taxon>
        <taxon>Mytiloidea</taxon>
        <taxon>Mytilidae</taxon>
        <taxon>Mytilinae</taxon>
        <taxon>Mytilus</taxon>
    </lineage>
</organism>
<evidence type="ECO:0000313" key="2">
    <source>
        <dbReference type="EMBL" id="CAG2196087.1"/>
    </source>
</evidence>
<evidence type="ECO:0000256" key="1">
    <source>
        <dbReference type="SAM" id="MobiDB-lite"/>
    </source>
</evidence>
<protein>
    <submittedName>
        <fullName evidence="2">Uncharacterized protein</fullName>
    </submittedName>
</protein>
<gene>
    <name evidence="2" type="ORF">MEDL_10947</name>
</gene>
<feature type="region of interest" description="Disordered" evidence="1">
    <location>
        <begin position="41"/>
        <end position="72"/>
    </location>
</feature>
<dbReference type="EMBL" id="CAJPWZ010000543">
    <property type="protein sequence ID" value="CAG2196087.1"/>
    <property type="molecule type" value="Genomic_DNA"/>
</dbReference>
<proteinExistence type="predicted"/>
<comment type="caution">
    <text evidence="2">The sequence shown here is derived from an EMBL/GenBank/DDBJ whole genome shotgun (WGS) entry which is preliminary data.</text>
</comment>
<dbReference type="Proteomes" id="UP000683360">
    <property type="component" value="Unassembled WGS sequence"/>
</dbReference>
<keyword evidence="3" id="KW-1185">Reference proteome</keyword>
<accession>A0A8S3QKG9</accession>
<dbReference type="AlphaFoldDB" id="A0A8S3QKG9"/>